<dbReference type="EMBL" id="JAEHOC010000007">
    <property type="protein sequence ID" value="KAG2440235.1"/>
    <property type="molecule type" value="Genomic_DNA"/>
</dbReference>
<proteinExistence type="predicted"/>
<evidence type="ECO:0000256" key="1">
    <source>
        <dbReference type="SAM" id="MobiDB-lite"/>
    </source>
</evidence>
<feature type="region of interest" description="Disordered" evidence="1">
    <location>
        <begin position="205"/>
        <end position="270"/>
    </location>
</feature>
<feature type="compositionally biased region" description="Low complexity" evidence="1">
    <location>
        <begin position="1456"/>
        <end position="1468"/>
    </location>
</feature>
<dbReference type="Proteomes" id="UP000650467">
    <property type="component" value="Unassembled WGS sequence"/>
</dbReference>
<comment type="caution">
    <text evidence="2">The sequence shown here is derived from an EMBL/GenBank/DDBJ whole genome shotgun (WGS) entry which is preliminary data.</text>
</comment>
<organism evidence="2 3">
    <name type="scientific">Chlamydomonas incerta</name>
    <dbReference type="NCBI Taxonomy" id="51695"/>
    <lineage>
        <taxon>Eukaryota</taxon>
        <taxon>Viridiplantae</taxon>
        <taxon>Chlorophyta</taxon>
        <taxon>core chlorophytes</taxon>
        <taxon>Chlorophyceae</taxon>
        <taxon>CS clade</taxon>
        <taxon>Chlamydomonadales</taxon>
        <taxon>Chlamydomonadaceae</taxon>
        <taxon>Chlamydomonas</taxon>
    </lineage>
</organism>
<sequence length="1685" mass="162708">MWLTGAAVGSARISMDAGGLLGAAAGLGPHAATAVQRVTPAALRLAANAHRSSGGGGGGGGGGFAATHQAESDAAAAVTASVFLAVPDRPEDCGGAGAPATPAIAGSGGLEHVLPIPGDGSPGGGKSPRGARSPRAAFGRDASRHTGCGDGFADGLAAGDDGGSDAGCGEADGATHIAKRAASHTSSHGHHAAFGLGSAADTASTASAAVARSRSRPGSRPGSGSGAGSGATDVAMGHPDAAAAAAAAGSSSPPSAGRSSPAPAEPPTCRLSMKLHSGHVEQIQPGAVAALARLLLPAGWALTNLAVRRGCIELLLEYTRVPAADESGDSGDAAGGGAGASEVGASGGAAEVRPGTPYPATQALAAAALAAALGMPPQQQPPQQQEGDLPAHQLEALLACLQQQGLVDPALEPAVTVQVNHQLQCVRWQPGPPAAPSAPAPAEDTSSPQPHHPQSPFARAAGGAADAGGGTWRCGDVAVYCGAPSVALVVEPCCIALPCTTAPATAAAEATAASAPGSVGTAGGGGNGAGAATAAGVAGARHGGAGRSRSRGGGRDYGAGEGEGEGEAVLLYVGIPRTGTHCCTVRGQGGFLPATEVCRLPALDLLPASGTGGGVGAGGARVSLPQVLTLASSPAAAVASPQAAPPLPVPTAAATGLLLRRLLGGAAARAPAPAARVDLRCAAAVAAAVGCGGQVVVLSLPAAALPRAGGGGSGALLQVECRVPAEECTWSSALEEDLAGSGNSVSAATQPVAAGASGAAPAAALGDAAAGGDAAPASGSSSGSGSFLPRSSDPFSAAAPVLVLRSACCGAAARGTGSACASCQRRAAVDAAGARATVPWAGAWSADEVMGVSQELLELRRRFAFGMPASLPSSGGFSGGFGGGGGDLRGAGLTPAAAGTATAEFLSDLGLLLDAVAATAAEAAAAARDGGGSADDAAAAATHEYEFPSFAQQLRAVMLEQLGAAAAGAAAAPATALREHLGDTAVTLLAGCGELRLPRAARLVLALAAALQLGGGAAAADTDDDGVEELLAAAADGDAGLAARLRALLHMREAPPLPEVLQAPLSYASPAVSSSSSSARLRVSGGIAHSGGAVSATALDPASAVAALAGLPLPVRPSSRVALRVDQDVFHSHLHAHLQPLLHPQPQPQPLELRGWGDVVAAATIFNGGGGGDELLAAADAPRAHVYEQLSSSHQLPYAPQYDTAALPAAAAGAASGVHGTVTPVTPAPPDVAAIPGFSSDSGVASQRAPARGHSPAPAGGTVYQRFGDPFLEASTCGAFSAFRVAHFGPQHEHEGLEAAGSAVCSGGASGSVEVLSGGAGVMVGGGPRPVPHRVVESPRAQGAVGEAAAAMLMPAPSLVGCSLSAAASLEMGRADPQQQPQQQQAREADQGADQGPGAPHCCRLVAAIAAVCSGRLTRAGLSLNGAVSTGAPEQPSTPIPDPSPLRQRQTTGELTARSAAPSCASSSSSTSRLLAAASGTLSATTGGRAAAATTGTGTTPELPLAPPPAPYTPHALARALLLGFPSAATERAFWDHTASEVGRSALTAYATLLALTALLAAVRAVCGGGVASGVAAACYGGQAVLVAAAVAGGAGRAQVKHVVAAAMLRAACGAALVRWVAASGAAVPAALVPLWGSGAQWVTEWLAQPVAEQLPLRLHLPLLLVLGPWTAPLLGATTWLHALG</sequence>
<keyword evidence="3" id="KW-1185">Reference proteome</keyword>
<name>A0A835TK09_CHLIN</name>
<feature type="compositionally biased region" description="Low complexity" evidence="1">
    <location>
        <begin position="440"/>
        <end position="464"/>
    </location>
</feature>
<feature type="compositionally biased region" description="Low complexity" evidence="1">
    <location>
        <begin position="205"/>
        <end position="220"/>
    </location>
</feature>
<feature type="region of interest" description="Disordered" evidence="1">
    <location>
        <begin position="1486"/>
        <end position="1510"/>
    </location>
</feature>
<accession>A0A835TK09</accession>
<feature type="region of interest" description="Disordered" evidence="1">
    <location>
        <begin position="106"/>
        <end position="145"/>
    </location>
</feature>
<feature type="region of interest" description="Disordered" evidence="1">
    <location>
        <begin position="1371"/>
        <end position="1397"/>
    </location>
</feature>
<feature type="region of interest" description="Disordered" evidence="1">
    <location>
        <begin position="1427"/>
        <end position="1468"/>
    </location>
</feature>
<feature type="compositionally biased region" description="Low complexity" evidence="1">
    <location>
        <begin position="1486"/>
        <end position="1503"/>
    </location>
</feature>
<gene>
    <name evidence="2" type="ORF">HXX76_004347</name>
</gene>
<feature type="compositionally biased region" description="Low complexity" evidence="1">
    <location>
        <begin position="1375"/>
        <end position="1396"/>
    </location>
</feature>
<protein>
    <submittedName>
        <fullName evidence="2">Uncharacterized protein</fullName>
    </submittedName>
</protein>
<dbReference type="OrthoDB" id="552622at2759"/>
<feature type="region of interest" description="Disordered" evidence="1">
    <location>
        <begin position="326"/>
        <end position="356"/>
    </location>
</feature>
<feature type="region of interest" description="Disordered" evidence="1">
    <location>
        <begin position="428"/>
        <end position="465"/>
    </location>
</feature>
<evidence type="ECO:0000313" key="3">
    <source>
        <dbReference type="Proteomes" id="UP000650467"/>
    </source>
</evidence>
<feature type="compositionally biased region" description="Low complexity" evidence="1">
    <location>
        <begin position="230"/>
        <end position="262"/>
    </location>
</feature>
<feature type="region of interest" description="Disordered" evidence="1">
    <location>
        <begin position="540"/>
        <end position="560"/>
    </location>
</feature>
<feature type="region of interest" description="Disordered" evidence="1">
    <location>
        <begin position="1232"/>
        <end position="1260"/>
    </location>
</feature>
<evidence type="ECO:0000313" key="2">
    <source>
        <dbReference type="EMBL" id="KAG2440235.1"/>
    </source>
</evidence>
<feature type="compositionally biased region" description="Low complexity" evidence="1">
    <location>
        <begin position="340"/>
        <end position="352"/>
    </location>
</feature>
<feature type="compositionally biased region" description="Pro residues" evidence="1">
    <location>
        <begin position="430"/>
        <end position="439"/>
    </location>
</feature>
<reference evidence="2" key="1">
    <citation type="journal article" date="2020" name="bioRxiv">
        <title>Comparative genomics of Chlamydomonas.</title>
        <authorList>
            <person name="Craig R.J."/>
            <person name="Hasan A.R."/>
            <person name="Ness R.W."/>
            <person name="Keightley P.D."/>
        </authorList>
    </citation>
    <scope>NUCLEOTIDE SEQUENCE</scope>
    <source>
        <strain evidence="2">SAG 7.73</strain>
    </source>
</reference>